<evidence type="ECO:0000313" key="4">
    <source>
        <dbReference type="EMBL" id="EGV17696.1"/>
    </source>
</evidence>
<sequence length="281" mass="30105">MNRRMNYAQKGFNLIEVMIVVAVIGLLAAVAVPAFQDYSIRSKVSEALGMASSLKSTVVEQAANGGLANVKTGIVGDSASFSRYVRALAIEDAGVISVTTQNTGARVDPELRLVPSENGGGIVWSCLKTSATLASQVPPICRDDVAGGYRTSTDPKDIEDTVAELMRAFKEFTKKWLADGGVFKPDNVGNASFSWSNNTPFMDAFFEFAGITDFNRSGYAPISDFKVFYKRDANGKITSEVSGVYLQIGGTRHVLFSNGDTASGKHYGDFLAGDPKQLTPP</sequence>
<reference evidence="4 5" key="1">
    <citation type="submission" date="2011-06" db="EMBL/GenBank/DDBJ databases">
        <title>The draft genome of Thiocapsa marina 5811.</title>
        <authorList>
            <consortium name="US DOE Joint Genome Institute (JGI-PGF)"/>
            <person name="Lucas S."/>
            <person name="Han J."/>
            <person name="Cheng J.-F."/>
            <person name="Goodwin L."/>
            <person name="Pitluck S."/>
            <person name="Peters L."/>
            <person name="Land M.L."/>
            <person name="Hauser L."/>
            <person name="Vogl K."/>
            <person name="Liu Z."/>
            <person name="Imhoff J."/>
            <person name="Thiel V."/>
            <person name="Frigaard N.-U."/>
            <person name="Bryant D."/>
            <person name="Woyke T.J."/>
        </authorList>
    </citation>
    <scope>NUCLEOTIDE SEQUENCE [LARGE SCALE GENOMIC DNA]</scope>
    <source>
        <strain evidence="4 5">5811</strain>
    </source>
</reference>
<evidence type="ECO:0000256" key="3">
    <source>
        <dbReference type="SAM" id="Phobius"/>
    </source>
</evidence>
<dbReference type="GO" id="GO:0007155">
    <property type="term" value="P:cell adhesion"/>
    <property type="evidence" value="ECO:0007669"/>
    <property type="project" value="InterPro"/>
</dbReference>
<dbReference type="InterPro" id="IPR012902">
    <property type="entry name" value="N_methyl_site"/>
</dbReference>
<dbReference type="Pfam" id="PF00114">
    <property type="entry name" value="Pilin"/>
    <property type="match status" value="1"/>
</dbReference>
<evidence type="ECO:0008006" key="6">
    <source>
        <dbReference type="Google" id="ProtNLM"/>
    </source>
</evidence>
<dbReference type="SUPFAM" id="SSF54523">
    <property type="entry name" value="Pili subunits"/>
    <property type="match status" value="1"/>
</dbReference>
<dbReference type="InterPro" id="IPR045584">
    <property type="entry name" value="Pilin-like"/>
</dbReference>
<evidence type="ECO:0000256" key="2">
    <source>
        <dbReference type="ARBA" id="ARBA00022481"/>
    </source>
</evidence>
<gene>
    <name evidence="4" type="ORF">ThimaDRAFT_3241</name>
</gene>
<dbReference type="NCBIfam" id="TIGR02532">
    <property type="entry name" value="IV_pilin_GFxxxE"/>
    <property type="match status" value="1"/>
</dbReference>
<keyword evidence="3" id="KW-0472">Membrane</keyword>
<keyword evidence="3" id="KW-0812">Transmembrane</keyword>
<comment type="similarity">
    <text evidence="1">Belongs to the N-Me-Phe pilin family.</text>
</comment>
<dbReference type="Pfam" id="PF07963">
    <property type="entry name" value="N_methyl"/>
    <property type="match status" value="1"/>
</dbReference>
<dbReference type="STRING" id="768671.ThimaDRAFT_3241"/>
<name>F9UDP9_9GAMM</name>
<keyword evidence="3" id="KW-1133">Transmembrane helix</keyword>
<accession>F9UDP9</accession>
<keyword evidence="5" id="KW-1185">Reference proteome</keyword>
<dbReference type="Gene3D" id="3.30.700.10">
    <property type="entry name" value="Glycoprotein, Type 4 Pilin"/>
    <property type="match status" value="1"/>
</dbReference>
<protein>
    <recommendedName>
        <fullName evidence="6">Pilin</fullName>
    </recommendedName>
</protein>
<proteinExistence type="inferred from homology"/>
<evidence type="ECO:0000256" key="1">
    <source>
        <dbReference type="ARBA" id="ARBA00005233"/>
    </source>
</evidence>
<dbReference type="InterPro" id="IPR001082">
    <property type="entry name" value="Pilin"/>
</dbReference>
<dbReference type="eggNOG" id="COG4969">
    <property type="taxonomic scope" value="Bacteria"/>
</dbReference>
<dbReference type="GO" id="GO:0009289">
    <property type="term" value="C:pilus"/>
    <property type="evidence" value="ECO:0007669"/>
    <property type="project" value="InterPro"/>
</dbReference>
<keyword evidence="2" id="KW-0488">Methylation</keyword>
<evidence type="ECO:0000313" key="5">
    <source>
        <dbReference type="Proteomes" id="UP000005459"/>
    </source>
</evidence>
<organism evidence="4 5">
    <name type="scientific">Thiocapsa marina 5811</name>
    <dbReference type="NCBI Taxonomy" id="768671"/>
    <lineage>
        <taxon>Bacteria</taxon>
        <taxon>Pseudomonadati</taxon>
        <taxon>Pseudomonadota</taxon>
        <taxon>Gammaproteobacteria</taxon>
        <taxon>Chromatiales</taxon>
        <taxon>Chromatiaceae</taxon>
        <taxon>Thiocapsa</taxon>
    </lineage>
</organism>
<dbReference type="EMBL" id="AFWV01000010">
    <property type="protein sequence ID" value="EGV17696.1"/>
    <property type="molecule type" value="Genomic_DNA"/>
</dbReference>
<feature type="transmembrane region" description="Helical" evidence="3">
    <location>
        <begin position="12"/>
        <end position="35"/>
    </location>
</feature>
<dbReference type="Proteomes" id="UP000005459">
    <property type="component" value="Unassembled WGS sequence"/>
</dbReference>
<dbReference type="AlphaFoldDB" id="F9UDP9"/>